<comment type="caution">
    <text evidence="1">The sequence shown here is derived from an EMBL/GenBank/DDBJ whole genome shotgun (WGS) entry which is preliminary data.</text>
</comment>
<keyword evidence="2" id="KW-1185">Reference proteome</keyword>
<gene>
    <name evidence="1" type="ORF">HWQ67_00740</name>
</gene>
<dbReference type="EMBL" id="JABXWD010000006">
    <property type="protein sequence ID" value="MBV6340101.1"/>
    <property type="molecule type" value="Genomic_DNA"/>
</dbReference>
<dbReference type="RefSeq" id="WP_218250722.1">
    <property type="nucleotide sequence ID" value="NZ_JABXWD010000006.1"/>
</dbReference>
<accession>A0ABS6RU03</accession>
<reference evidence="1 2" key="1">
    <citation type="journal article" date="2020" name="J Geophys Res Biogeosci">
        <title>Magnetotaxis as an Adaptation to Enable Bacterial Shuttling of Microbial Sulfur and Sulfur Cycling Across Aquatic Oxic#Anoxic Interfaces.</title>
        <authorList>
            <person name="Li J."/>
            <person name="Liu P."/>
            <person name="Wang J."/>
            <person name="Roberts A.P."/>
            <person name="Pan Y."/>
        </authorList>
    </citation>
    <scope>NUCLEOTIDE SEQUENCE [LARGE SCALE GENOMIC DNA]</scope>
    <source>
        <strain evidence="1 2">MYR-1_YQ</strain>
    </source>
</reference>
<organism evidence="1 2">
    <name type="scientific">Candidatus Magnetobacterium casense</name>
    <dbReference type="NCBI Taxonomy" id="1455061"/>
    <lineage>
        <taxon>Bacteria</taxon>
        <taxon>Pseudomonadati</taxon>
        <taxon>Nitrospirota</taxon>
        <taxon>Thermodesulfovibrionia</taxon>
        <taxon>Thermodesulfovibrionales</taxon>
        <taxon>Candidatus Magnetobacteriaceae</taxon>
        <taxon>Candidatus Magnetobacterium</taxon>
    </lineage>
</organism>
<sequence length="56" mass="6393">MIEGIEVILEIKHADEATALMDRVRTIESIEQLQAFKALLRKSASVDELWSYFKGV</sequence>
<protein>
    <submittedName>
        <fullName evidence="1">Uncharacterized protein</fullName>
    </submittedName>
</protein>
<evidence type="ECO:0000313" key="1">
    <source>
        <dbReference type="EMBL" id="MBV6340101.1"/>
    </source>
</evidence>
<dbReference type="Proteomes" id="UP001196980">
    <property type="component" value="Unassembled WGS sequence"/>
</dbReference>
<evidence type="ECO:0000313" key="2">
    <source>
        <dbReference type="Proteomes" id="UP001196980"/>
    </source>
</evidence>
<name>A0ABS6RU03_9BACT</name>
<proteinExistence type="predicted"/>